<name>A0ABU2D2X7_9EURY</name>
<reference evidence="2" key="1">
    <citation type="submission" date="2023-07" db="EMBL/GenBank/DDBJ databases">
        <title>Whole-genome sequencing of a new Methanosarcina sp. Z-7115.</title>
        <authorList>
            <person name="Zhilina T.N."/>
            <person name="Merkel A.Y."/>
        </authorList>
    </citation>
    <scope>NUCLEOTIDE SEQUENCE [LARGE SCALE GENOMIC DNA]</scope>
    <source>
        <strain evidence="2">Z-7115</strain>
    </source>
</reference>
<dbReference type="Pfam" id="PF13412">
    <property type="entry name" value="HTH_24"/>
    <property type="match status" value="1"/>
</dbReference>
<dbReference type="Gene3D" id="1.10.10.10">
    <property type="entry name" value="Winged helix-like DNA-binding domain superfamily/Winged helix DNA-binding domain"/>
    <property type="match status" value="1"/>
</dbReference>
<dbReference type="Proteomes" id="UP001246244">
    <property type="component" value="Unassembled WGS sequence"/>
</dbReference>
<evidence type="ECO:0000313" key="1">
    <source>
        <dbReference type="EMBL" id="MDR7666339.1"/>
    </source>
</evidence>
<protein>
    <submittedName>
        <fullName evidence="1">Winged helix-turn-helix transcriptional regulator</fullName>
    </submittedName>
</protein>
<dbReference type="SUPFAM" id="SSF46785">
    <property type="entry name" value="Winged helix' DNA-binding domain"/>
    <property type="match status" value="1"/>
</dbReference>
<dbReference type="EMBL" id="JAVKPK010000046">
    <property type="protein sequence ID" value="MDR7666339.1"/>
    <property type="molecule type" value="Genomic_DNA"/>
</dbReference>
<proteinExistence type="predicted"/>
<dbReference type="InterPro" id="IPR036388">
    <property type="entry name" value="WH-like_DNA-bd_sf"/>
</dbReference>
<organism evidence="1 2">
    <name type="scientific">Methanosarcina baikalica</name>
    <dbReference type="NCBI Taxonomy" id="3073890"/>
    <lineage>
        <taxon>Archaea</taxon>
        <taxon>Methanobacteriati</taxon>
        <taxon>Methanobacteriota</taxon>
        <taxon>Stenosarchaea group</taxon>
        <taxon>Methanomicrobia</taxon>
        <taxon>Methanosarcinales</taxon>
        <taxon>Methanosarcinaceae</taxon>
        <taxon>Methanosarcina</taxon>
    </lineage>
</organism>
<evidence type="ECO:0000313" key="2">
    <source>
        <dbReference type="Proteomes" id="UP001246244"/>
    </source>
</evidence>
<sequence>MNDISYEKLSYEKLEKLPPSAKLVFKTLEAKGQMTQKEIIHETILPSRTVRYALNRLKEEKILMERFYFIDSRQSLYEINRSVNNVLAL</sequence>
<comment type="caution">
    <text evidence="1">The sequence shown here is derived from an EMBL/GenBank/DDBJ whole genome shotgun (WGS) entry which is preliminary data.</text>
</comment>
<gene>
    <name evidence="1" type="ORF">RG963_11215</name>
</gene>
<dbReference type="RefSeq" id="WP_310576367.1">
    <property type="nucleotide sequence ID" value="NZ_JAVKPK010000046.1"/>
</dbReference>
<accession>A0ABU2D2X7</accession>
<keyword evidence="2" id="KW-1185">Reference proteome</keyword>
<dbReference type="InterPro" id="IPR036390">
    <property type="entry name" value="WH_DNA-bd_sf"/>
</dbReference>